<proteinExistence type="predicted"/>
<accession>A0A1M4YSV3</accession>
<dbReference type="Proteomes" id="UP000184048">
    <property type="component" value="Unassembled WGS sequence"/>
</dbReference>
<evidence type="ECO:0000313" key="2">
    <source>
        <dbReference type="Proteomes" id="UP000184048"/>
    </source>
</evidence>
<evidence type="ECO:0000313" key="1">
    <source>
        <dbReference type="EMBL" id="SHF08416.1"/>
    </source>
</evidence>
<gene>
    <name evidence="1" type="ORF">SAMN02745131_01736</name>
</gene>
<reference evidence="1 2" key="1">
    <citation type="submission" date="2016-11" db="EMBL/GenBank/DDBJ databases">
        <authorList>
            <person name="Jaros S."/>
            <person name="Januszkiewicz K."/>
            <person name="Wedrychowicz H."/>
        </authorList>
    </citation>
    <scope>NUCLEOTIDE SEQUENCE [LARGE SCALE GENOMIC DNA]</scope>
    <source>
        <strain evidence="1 2">DSM 18119</strain>
    </source>
</reference>
<keyword evidence="2" id="KW-1185">Reference proteome</keyword>
<dbReference type="AlphaFoldDB" id="A0A1M4YSV3"/>
<protein>
    <submittedName>
        <fullName evidence="1">Uncharacterized protein</fullName>
    </submittedName>
</protein>
<dbReference type="EMBL" id="FQUU01000006">
    <property type="protein sequence ID" value="SHF08416.1"/>
    <property type="molecule type" value="Genomic_DNA"/>
</dbReference>
<sequence>MEKQRVKVRLKQETAGQPMMYAFRINKVENNNRKDYPRGVPAPANVSFASRLFLNP</sequence>
<organism evidence="1 2">
    <name type="scientific">Flavisolibacter ginsengisoli DSM 18119</name>
    <dbReference type="NCBI Taxonomy" id="1121884"/>
    <lineage>
        <taxon>Bacteria</taxon>
        <taxon>Pseudomonadati</taxon>
        <taxon>Bacteroidota</taxon>
        <taxon>Chitinophagia</taxon>
        <taxon>Chitinophagales</taxon>
        <taxon>Chitinophagaceae</taxon>
        <taxon>Flavisolibacter</taxon>
    </lineage>
</organism>
<name>A0A1M4YSV3_9BACT</name>